<feature type="chain" id="PRO_5042026816" description="Receptor-like serine/threonine-protein kinase" evidence="15">
    <location>
        <begin position="29"/>
        <end position="834"/>
    </location>
</feature>
<evidence type="ECO:0000256" key="8">
    <source>
        <dbReference type="ARBA" id="ARBA00023180"/>
    </source>
</evidence>
<evidence type="ECO:0000256" key="15">
    <source>
        <dbReference type="SAM" id="SignalP"/>
    </source>
</evidence>
<dbReference type="EMBL" id="JAUIZM010000006">
    <property type="protein sequence ID" value="KAK1378374.1"/>
    <property type="molecule type" value="Genomic_DNA"/>
</dbReference>
<evidence type="ECO:0000256" key="13">
    <source>
        <dbReference type="SAM" id="MobiDB-lite"/>
    </source>
</evidence>
<keyword evidence="6 11" id="KW-0067">ATP-binding</keyword>
<dbReference type="InterPro" id="IPR024171">
    <property type="entry name" value="SRK-like_kinase"/>
</dbReference>
<evidence type="ECO:0000256" key="10">
    <source>
        <dbReference type="ARBA" id="ARBA00048679"/>
    </source>
</evidence>
<dbReference type="Gene3D" id="1.10.510.10">
    <property type="entry name" value="Transferase(Phosphotransferase) domain 1"/>
    <property type="match status" value="1"/>
</dbReference>
<gene>
    <name evidence="19" type="ORF">POM88_025118</name>
</gene>
<keyword evidence="19" id="KW-0675">Receptor</keyword>
<dbReference type="PANTHER" id="PTHR32444">
    <property type="entry name" value="BULB-TYPE LECTIN DOMAIN-CONTAINING PROTEIN"/>
    <property type="match status" value="1"/>
</dbReference>
<organism evidence="19 20">
    <name type="scientific">Heracleum sosnowskyi</name>
    <dbReference type="NCBI Taxonomy" id="360622"/>
    <lineage>
        <taxon>Eukaryota</taxon>
        <taxon>Viridiplantae</taxon>
        <taxon>Streptophyta</taxon>
        <taxon>Embryophyta</taxon>
        <taxon>Tracheophyta</taxon>
        <taxon>Spermatophyta</taxon>
        <taxon>Magnoliopsida</taxon>
        <taxon>eudicotyledons</taxon>
        <taxon>Gunneridae</taxon>
        <taxon>Pentapetalae</taxon>
        <taxon>asterids</taxon>
        <taxon>campanulids</taxon>
        <taxon>Apiales</taxon>
        <taxon>Apiaceae</taxon>
        <taxon>Apioideae</taxon>
        <taxon>apioid superclade</taxon>
        <taxon>Tordylieae</taxon>
        <taxon>Tordyliinae</taxon>
        <taxon>Heracleum</taxon>
    </lineage>
</organism>
<evidence type="ECO:0000256" key="14">
    <source>
        <dbReference type="SAM" id="Phobius"/>
    </source>
</evidence>
<evidence type="ECO:0000256" key="3">
    <source>
        <dbReference type="ARBA" id="ARBA00022729"/>
    </source>
</evidence>
<dbReference type="SUPFAM" id="SSF56112">
    <property type="entry name" value="Protein kinase-like (PK-like)"/>
    <property type="match status" value="1"/>
</dbReference>
<dbReference type="InterPro" id="IPR001480">
    <property type="entry name" value="Bulb-type_lectin_dom"/>
</dbReference>
<keyword evidence="4 11" id="KW-0547">Nucleotide-binding</keyword>
<sequence length="834" mass="93271">MSGLIRCGETIFFFSCILLSIFVATSSAVDTISANQTITDDRKITIVSAGGMFEMGFFSPGHSTNRYIGIWYKNIANRTIVWVANRGTPIGDNSGVLRINVNGSLVLIDGTDRIIWSSNSSSSAVNPVAQLLDSGNLVMKYSKDADPAYFLWQSFDHPTDSLLPGMKLGWNLVTGLNKYLMSWKSADDPSPGNYTTRVNRNGFPQLLVSKGTDVQFRFGPWDGVQFSGLSLSILDLSFNAMPLINQKEITFSFDLLNSSIAMRAVLSPIGEAQFVRWSDATQTWEAYSIAQRDACDRYALCGPYGSCNSAQSQLGKSICGCLRGYQPKFPEKWQVADWSDGCVLKTPFGCDTGDRFVKYSGLKLPDTSRTWIDPNMNLEDCGSICIKNCSCKAYSNIDIREGGIGCMMWIDDLIDIRNYRESGLDLYVRVSASEAEEAGSFGGKMRVRIISITLLVVLIMLLCPFMIHVFRKRMRRRKGIVQLHQERGGTTENEWNDFDLPLFDVLLIANATNFFSPKNKLGEGGFGTVYKGILENGQEVAVKRLSKDSKQGLNEFKNEVSYIAKLQHRNLVRLLGCSIEEGEMLLIYEYMPNKSLDSLIFDKELSKSLDWPKRYNIINGIARGILYLHQDSVLRIIHRDIKASNILLDRDMNPKISDFGMARIMGGSGRITNTTKVVGTFGYMSPEYALDGIYSLKSDVYSFGVLLLEIVSGRKMKGFYDPDPNLNLLGHAWRLYKEGNLMNLISSAIVDSYDQSEVLRSMQIGLLCVQPYPEDRPTMSLVVLMLSSNIELPKPTQPGFFTERKDQRSDSSSSQYSELSLSKRLSLQYVAPHS</sequence>
<evidence type="ECO:0000259" key="18">
    <source>
        <dbReference type="PROSITE" id="PS50948"/>
    </source>
</evidence>
<dbReference type="PANTHER" id="PTHR32444:SF235">
    <property type="entry name" value="OS01G0783900 PROTEIN"/>
    <property type="match status" value="1"/>
</dbReference>
<dbReference type="PROSITE" id="PS50927">
    <property type="entry name" value="BULB_LECTIN"/>
    <property type="match status" value="1"/>
</dbReference>
<evidence type="ECO:0000256" key="11">
    <source>
        <dbReference type="PIRNR" id="PIRNR000641"/>
    </source>
</evidence>
<keyword evidence="14" id="KW-0812">Transmembrane</keyword>
<dbReference type="GO" id="GO:0004674">
    <property type="term" value="F:protein serine/threonine kinase activity"/>
    <property type="evidence" value="ECO:0007669"/>
    <property type="project" value="UniProtKB-KW"/>
</dbReference>
<keyword evidence="1 11" id="KW-0723">Serine/threonine-protein kinase</keyword>
<comment type="similarity">
    <text evidence="11">Belongs to the protein kinase superfamily. Ser/Thr protein kinase family.</text>
</comment>
<dbReference type="FunFam" id="2.90.10.10:FF:000004">
    <property type="entry name" value="G-type lectin S-receptor-like serine/threonine-protein kinase"/>
    <property type="match status" value="1"/>
</dbReference>
<dbReference type="Gene3D" id="3.30.200.20">
    <property type="entry name" value="Phosphorylase Kinase, domain 1"/>
    <property type="match status" value="1"/>
</dbReference>
<evidence type="ECO:0000256" key="2">
    <source>
        <dbReference type="ARBA" id="ARBA00022679"/>
    </source>
</evidence>
<dbReference type="PROSITE" id="PS50948">
    <property type="entry name" value="PAN"/>
    <property type="match status" value="1"/>
</dbReference>
<feature type="region of interest" description="Disordered" evidence="13">
    <location>
        <begin position="796"/>
        <end position="817"/>
    </location>
</feature>
<dbReference type="InterPro" id="IPR001245">
    <property type="entry name" value="Ser-Thr/Tyr_kinase_cat_dom"/>
</dbReference>
<evidence type="ECO:0000259" key="16">
    <source>
        <dbReference type="PROSITE" id="PS50011"/>
    </source>
</evidence>
<reference evidence="19" key="1">
    <citation type="submission" date="2023-02" db="EMBL/GenBank/DDBJ databases">
        <title>Genome of toxic invasive species Heracleum sosnowskyi carries increased number of genes despite the absence of recent whole-genome duplications.</title>
        <authorList>
            <person name="Schelkunov M."/>
            <person name="Shtratnikova V."/>
            <person name="Makarenko M."/>
            <person name="Klepikova A."/>
            <person name="Omelchenko D."/>
            <person name="Novikova G."/>
            <person name="Obukhova E."/>
            <person name="Bogdanov V."/>
            <person name="Penin A."/>
            <person name="Logacheva M."/>
        </authorList>
    </citation>
    <scope>NUCLEOTIDE SEQUENCE</scope>
    <source>
        <strain evidence="19">Hsosn_3</strain>
        <tissue evidence="19">Leaf</tissue>
    </source>
</reference>
<keyword evidence="2 11" id="KW-0808">Transferase</keyword>
<dbReference type="Proteomes" id="UP001237642">
    <property type="component" value="Unassembled WGS sequence"/>
</dbReference>
<feature type="transmembrane region" description="Helical" evidence="14">
    <location>
        <begin position="449"/>
        <end position="470"/>
    </location>
</feature>
<dbReference type="PROSITE" id="PS50011">
    <property type="entry name" value="PROTEIN_KINASE_DOM"/>
    <property type="match status" value="1"/>
</dbReference>
<evidence type="ECO:0000313" key="20">
    <source>
        <dbReference type="Proteomes" id="UP001237642"/>
    </source>
</evidence>
<comment type="catalytic activity">
    <reaction evidence="10 11">
        <text>L-seryl-[protein] + ATP = O-phospho-L-seryl-[protein] + ADP + H(+)</text>
        <dbReference type="Rhea" id="RHEA:17989"/>
        <dbReference type="Rhea" id="RHEA-COMP:9863"/>
        <dbReference type="Rhea" id="RHEA-COMP:11604"/>
        <dbReference type="ChEBI" id="CHEBI:15378"/>
        <dbReference type="ChEBI" id="CHEBI:29999"/>
        <dbReference type="ChEBI" id="CHEBI:30616"/>
        <dbReference type="ChEBI" id="CHEBI:83421"/>
        <dbReference type="ChEBI" id="CHEBI:456216"/>
        <dbReference type="EC" id="2.7.11.1"/>
    </reaction>
</comment>
<dbReference type="CDD" id="cd01098">
    <property type="entry name" value="PAN_AP_plant"/>
    <property type="match status" value="1"/>
</dbReference>
<dbReference type="CDD" id="cd00028">
    <property type="entry name" value="B_lectin"/>
    <property type="match status" value="1"/>
</dbReference>
<dbReference type="InterPro" id="IPR003609">
    <property type="entry name" value="Pan_app"/>
</dbReference>
<keyword evidence="14" id="KW-1133">Transmembrane helix</keyword>
<evidence type="ECO:0000256" key="9">
    <source>
        <dbReference type="ARBA" id="ARBA00047899"/>
    </source>
</evidence>
<dbReference type="InterPro" id="IPR017441">
    <property type="entry name" value="Protein_kinase_ATP_BS"/>
</dbReference>
<comment type="caution">
    <text evidence="19">The sequence shown here is derived from an EMBL/GenBank/DDBJ whole genome shotgun (WGS) entry which is preliminary data.</text>
</comment>
<evidence type="ECO:0000256" key="12">
    <source>
        <dbReference type="PROSITE-ProRule" id="PRU10141"/>
    </source>
</evidence>
<dbReference type="Gene3D" id="3.50.4.10">
    <property type="entry name" value="Hepatocyte Growth Factor"/>
    <property type="match status" value="1"/>
</dbReference>
<evidence type="ECO:0000256" key="6">
    <source>
        <dbReference type="ARBA" id="ARBA00022840"/>
    </source>
</evidence>
<dbReference type="AlphaFoldDB" id="A0AAD8I4P1"/>
<dbReference type="PROSITE" id="PS00107">
    <property type="entry name" value="PROTEIN_KINASE_ATP"/>
    <property type="match status" value="1"/>
</dbReference>
<dbReference type="EC" id="2.7.11.1" evidence="11"/>
<keyword evidence="20" id="KW-1185">Reference proteome</keyword>
<dbReference type="GO" id="GO:0048544">
    <property type="term" value="P:recognition of pollen"/>
    <property type="evidence" value="ECO:0007669"/>
    <property type="project" value="InterPro"/>
</dbReference>
<reference evidence="19" key="2">
    <citation type="submission" date="2023-05" db="EMBL/GenBank/DDBJ databases">
        <authorList>
            <person name="Schelkunov M.I."/>
        </authorList>
    </citation>
    <scope>NUCLEOTIDE SEQUENCE</scope>
    <source>
        <strain evidence="19">Hsosn_3</strain>
        <tissue evidence="19">Leaf</tissue>
    </source>
</reference>
<evidence type="ECO:0000313" key="19">
    <source>
        <dbReference type="EMBL" id="KAK1378374.1"/>
    </source>
</evidence>
<feature type="signal peptide" evidence="15">
    <location>
        <begin position="1"/>
        <end position="28"/>
    </location>
</feature>
<keyword evidence="8" id="KW-0325">Glycoprotein</keyword>
<dbReference type="FunFam" id="1.10.510.10:FF:000060">
    <property type="entry name" value="G-type lectin S-receptor-like serine/threonine-protein kinase"/>
    <property type="match status" value="1"/>
</dbReference>
<evidence type="ECO:0000256" key="1">
    <source>
        <dbReference type="ARBA" id="ARBA00022527"/>
    </source>
</evidence>
<proteinExistence type="inferred from homology"/>
<feature type="domain" description="Protein kinase" evidence="16">
    <location>
        <begin position="515"/>
        <end position="800"/>
    </location>
</feature>
<dbReference type="PROSITE" id="PS00108">
    <property type="entry name" value="PROTEIN_KINASE_ST"/>
    <property type="match status" value="1"/>
</dbReference>
<keyword evidence="14" id="KW-0472">Membrane</keyword>
<feature type="domain" description="Apple" evidence="18">
    <location>
        <begin position="350"/>
        <end position="431"/>
    </location>
</feature>
<dbReference type="InterPro" id="IPR011009">
    <property type="entry name" value="Kinase-like_dom_sf"/>
</dbReference>
<dbReference type="SMART" id="SM00220">
    <property type="entry name" value="S_TKc"/>
    <property type="match status" value="1"/>
</dbReference>
<dbReference type="GO" id="GO:0005524">
    <property type="term" value="F:ATP binding"/>
    <property type="evidence" value="ECO:0007669"/>
    <property type="project" value="UniProtKB-UniRule"/>
</dbReference>
<evidence type="ECO:0000256" key="7">
    <source>
        <dbReference type="ARBA" id="ARBA00023157"/>
    </source>
</evidence>
<dbReference type="Pfam" id="PF00954">
    <property type="entry name" value="S_locus_glycop"/>
    <property type="match status" value="1"/>
</dbReference>
<dbReference type="SMART" id="SM00473">
    <property type="entry name" value="PAN_AP"/>
    <property type="match status" value="1"/>
</dbReference>
<protein>
    <recommendedName>
        <fullName evidence="11">Receptor-like serine/threonine-protein kinase</fullName>
        <ecNumber evidence="11">2.7.11.1</ecNumber>
    </recommendedName>
</protein>
<dbReference type="InterPro" id="IPR036426">
    <property type="entry name" value="Bulb-type_lectin_dom_sf"/>
</dbReference>
<feature type="domain" description="Bulb-type lectin" evidence="17">
    <location>
        <begin position="29"/>
        <end position="152"/>
    </location>
</feature>
<evidence type="ECO:0000256" key="4">
    <source>
        <dbReference type="ARBA" id="ARBA00022741"/>
    </source>
</evidence>
<dbReference type="InterPro" id="IPR000719">
    <property type="entry name" value="Prot_kinase_dom"/>
</dbReference>
<keyword evidence="7" id="KW-1015">Disulfide bond</keyword>
<dbReference type="SUPFAM" id="SSF51110">
    <property type="entry name" value="alpha-D-mannose-specific plant lectins"/>
    <property type="match status" value="1"/>
</dbReference>
<comment type="catalytic activity">
    <reaction evidence="9 11">
        <text>L-threonyl-[protein] + ATP = O-phospho-L-threonyl-[protein] + ADP + H(+)</text>
        <dbReference type="Rhea" id="RHEA:46608"/>
        <dbReference type="Rhea" id="RHEA-COMP:11060"/>
        <dbReference type="Rhea" id="RHEA-COMP:11605"/>
        <dbReference type="ChEBI" id="CHEBI:15378"/>
        <dbReference type="ChEBI" id="CHEBI:30013"/>
        <dbReference type="ChEBI" id="CHEBI:30616"/>
        <dbReference type="ChEBI" id="CHEBI:61977"/>
        <dbReference type="ChEBI" id="CHEBI:456216"/>
        <dbReference type="EC" id="2.7.11.1"/>
    </reaction>
</comment>
<feature type="binding site" evidence="12">
    <location>
        <position position="543"/>
    </location>
    <ligand>
        <name>ATP</name>
        <dbReference type="ChEBI" id="CHEBI:30616"/>
    </ligand>
</feature>
<dbReference type="InterPro" id="IPR008271">
    <property type="entry name" value="Ser/Thr_kinase_AS"/>
</dbReference>
<name>A0AAD8I4P1_9APIA</name>
<dbReference type="FunFam" id="3.30.200.20:FF:000195">
    <property type="entry name" value="G-type lectin S-receptor-like serine/threonine-protein kinase"/>
    <property type="match status" value="1"/>
</dbReference>
<evidence type="ECO:0000256" key="5">
    <source>
        <dbReference type="ARBA" id="ARBA00022777"/>
    </source>
</evidence>
<keyword evidence="3 15" id="KW-0732">Signal</keyword>
<evidence type="ECO:0000259" key="17">
    <source>
        <dbReference type="PROSITE" id="PS50927"/>
    </source>
</evidence>
<dbReference type="Pfam" id="PF01453">
    <property type="entry name" value="B_lectin"/>
    <property type="match status" value="1"/>
</dbReference>
<accession>A0AAD8I4P1</accession>
<dbReference type="Gene3D" id="2.90.10.10">
    <property type="entry name" value="Bulb-type lectin domain"/>
    <property type="match status" value="1"/>
</dbReference>
<dbReference type="InterPro" id="IPR000858">
    <property type="entry name" value="S_locus_glycoprot_dom"/>
</dbReference>
<dbReference type="CDD" id="cd14066">
    <property type="entry name" value="STKc_IRAK"/>
    <property type="match status" value="1"/>
</dbReference>
<dbReference type="Pfam" id="PF07714">
    <property type="entry name" value="PK_Tyr_Ser-Thr"/>
    <property type="match status" value="1"/>
</dbReference>
<dbReference type="PIRSF" id="PIRSF000641">
    <property type="entry name" value="SRK"/>
    <property type="match status" value="1"/>
</dbReference>
<dbReference type="SMART" id="SM00108">
    <property type="entry name" value="B_lectin"/>
    <property type="match status" value="1"/>
</dbReference>
<keyword evidence="5 11" id="KW-0418">Kinase</keyword>
<dbReference type="Pfam" id="PF08276">
    <property type="entry name" value="PAN_2"/>
    <property type="match status" value="1"/>
</dbReference>